<evidence type="ECO:0000256" key="1">
    <source>
        <dbReference type="ARBA" id="ARBA00022729"/>
    </source>
</evidence>
<accession>A0AAW0LFY6</accession>
<organism evidence="2 3">
    <name type="scientific">Quercus suber</name>
    <name type="common">Cork oak</name>
    <dbReference type="NCBI Taxonomy" id="58331"/>
    <lineage>
        <taxon>Eukaryota</taxon>
        <taxon>Viridiplantae</taxon>
        <taxon>Streptophyta</taxon>
        <taxon>Embryophyta</taxon>
        <taxon>Tracheophyta</taxon>
        <taxon>Spermatophyta</taxon>
        <taxon>Magnoliopsida</taxon>
        <taxon>eudicotyledons</taxon>
        <taxon>Gunneridae</taxon>
        <taxon>Pentapetalae</taxon>
        <taxon>rosids</taxon>
        <taxon>fabids</taxon>
        <taxon>Fagales</taxon>
        <taxon>Fagaceae</taxon>
        <taxon>Quercus</taxon>
    </lineage>
</organism>
<keyword evidence="3" id="KW-1185">Reference proteome</keyword>
<evidence type="ECO:0000313" key="3">
    <source>
        <dbReference type="Proteomes" id="UP000237347"/>
    </source>
</evidence>
<dbReference type="InterPro" id="IPR040361">
    <property type="entry name" value="TPD1"/>
</dbReference>
<evidence type="ECO:0000313" key="2">
    <source>
        <dbReference type="EMBL" id="KAK7849859.1"/>
    </source>
</evidence>
<dbReference type="EMBL" id="PKMF04000108">
    <property type="protein sequence ID" value="KAK7849859.1"/>
    <property type="molecule type" value="Genomic_DNA"/>
</dbReference>
<dbReference type="GO" id="GO:0001709">
    <property type="term" value="P:cell fate determination"/>
    <property type="evidence" value="ECO:0007669"/>
    <property type="project" value="TreeGrafter"/>
</dbReference>
<dbReference type="Proteomes" id="UP000237347">
    <property type="component" value="Unassembled WGS sequence"/>
</dbReference>
<proteinExistence type="predicted"/>
<keyword evidence="1" id="KW-0732">Signal</keyword>
<gene>
    <name evidence="2" type="ORF">CFP56_002267</name>
</gene>
<dbReference type="PANTHER" id="PTHR33184">
    <property type="entry name" value="PROTEIN TAPETUM DETERMINANT 1-LIKE-RELATED"/>
    <property type="match status" value="1"/>
</dbReference>
<comment type="caution">
    <text evidence="2">The sequence shown here is derived from an EMBL/GenBank/DDBJ whole genome shotgun (WGS) entry which is preliminary data.</text>
</comment>
<protein>
    <submittedName>
        <fullName evidence="2">Uncharacterized protein</fullName>
    </submittedName>
</protein>
<dbReference type="PANTHER" id="PTHR33184:SF72">
    <property type="entry name" value="BETA-1,3-N-ACETYLGLUCOSAMINYLTRANSFERASE FAMILY PROTEIN"/>
    <property type="match status" value="1"/>
</dbReference>
<name>A0AAW0LFY6_QUESU</name>
<sequence length="135" mass="14843">MEDGTLKHINWRTGHFSPPKSKILKKFLNNGNGYCQCPFQHISIQQSETGIAVQEKPVWNVAINNNNQCTISSLKLDCAGFRTVKRVDPSILSVSGAACLVNGGAPISGYSKLNFTYAWSPSFPFKPLYCLISCS</sequence>
<reference evidence="2 3" key="1">
    <citation type="journal article" date="2018" name="Sci. Data">
        <title>The draft genome sequence of cork oak.</title>
        <authorList>
            <person name="Ramos A.M."/>
            <person name="Usie A."/>
            <person name="Barbosa P."/>
            <person name="Barros P.M."/>
            <person name="Capote T."/>
            <person name="Chaves I."/>
            <person name="Simoes F."/>
            <person name="Abreu I."/>
            <person name="Carrasquinho I."/>
            <person name="Faro C."/>
            <person name="Guimaraes J.B."/>
            <person name="Mendonca D."/>
            <person name="Nobrega F."/>
            <person name="Rodrigues L."/>
            <person name="Saibo N.J.M."/>
            <person name="Varela M.C."/>
            <person name="Egas C."/>
            <person name="Matos J."/>
            <person name="Miguel C.M."/>
            <person name="Oliveira M.M."/>
            <person name="Ricardo C.P."/>
            <person name="Goncalves S."/>
        </authorList>
    </citation>
    <scope>NUCLEOTIDE SEQUENCE [LARGE SCALE GENOMIC DNA]</scope>
    <source>
        <strain evidence="3">cv. HL8</strain>
    </source>
</reference>
<dbReference type="Pfam" id="PF24068">
    <property type="entry name" value="TPD1_C"/>
    <property type="match status" value="1"/>
</dbReference>
<dbReference type="AlphaFoldDB" id="A0AAW0LFY6"/>